<gene>
    <name evidence="1" type="ORF">GGD41_007823</name>
</gene>
<comment type="caution">
    <text evidence="1">The sequence shown here is derived from an EMBL/GenBank/DDBJ whole genome shotgun (WGS) entry which is preliminary data.</text>
</comment>
<sequence length="78" mass="8736">MSDLPVGRHGKVAAVRMQFAEQHGKQRRLARTVRPHEAGFFAGVEGERGVVEERLGAAREAELIKADHEEAGWRKTLF</sequence>
<dbReference type="Proteomes" id="UP000572540">
    <property type="component" value="Unassembled WGS sequence"/>
</dbReference>
<dbReference type="EMBL" id="JACCAU010000002">
    <property type="protein sequence ID" value="NYH20481.1"/>
    <property type="molecule type" value="Genomic_DNA"/>
</dbReference>
<organism evidence="1 2">
    <name type="scientific">Paraburkholderia bryophila</name>
    <dbReference type="NCBI Taxonomy" id="420952"/>
    <lineage>
        <taxon>Bacteria</taxon>
        <taxon>Pseudomonadati</taxon>
        <taxon>Pseudomonadota</taxon>
        <taxon>Betaproteobacteria</taxon>
        <taxon>Burkholderiales</taxon>
        <taxon>Burkholderiaceae</taxon>
        <taxon>Paraburkholderia</taxon>
    </lineage>
</organism>
<evidence type="ECO:0000313" key="2">
    <source>
        <dbReference type="Proteomes" id="UP000572540"/>
    </source>
</evidence>
<proteinExistence type="predicted"/>
<dbReference type="AlphaFoldDB" id="A0A7Z0B3U6"/>
<protein>
    <submittedName>
        <fullName evidence="1">Uncharacterized protein</fullName>
    </submittedName>
</protein>
<reference evidence="1 2" key="1">
    <citation type="submission" date="2020-07" db="EMBL/GenBank/DDBJ databases">
        <title>Exploring microbial biodiversity for novel pathways involved in the catabolism of aromatic compounds derived from lignin.</title>
        <authorList>
            <person name="Elkins J."/>
        </authorList>
    </citation>
    <scope>NUCLEOTIDE SEQUENCE [LARGE SCALE GENOMIC DNA]</scope>
    <source>
        <strain evidence="1 2">H2C3B</strain>
    </source>
</reference>
<evidence type="ECO:0000313" key="1">
    <source>
        <dbReference type="EMBL" id="NYH20481.1"/>
    </source>
</evidence>
<name>A0A7Z0B3U6_9BURK</name>
<accession>A0A7Z0B3U6</accession>